<reference evidence="2" key="1">
    <citation type="submission" date="2020-10" db="EMBL/GenBank/DDBJ databases">
        <authorList>
            <person name="Gilroy R."/>
        </authorList>
    </citation>
    <scope>NUCLEOTIDE SEQUENCE</scope>
    <source>
        <strain evidence="2">6276</strain>
    </source>
</reference>
<protein>
    <submittedName>
        <fullName evidence="2">Uncharacterized protein</fullName>
    </submittedName>
</protein>
<name>A0A9D1EYT7_9BACT</name>
<evidence type="ECO:0000313" key="3">
    <source>
        <dbReference type="Proteomes" id="UP000823928"/>
    </source>
</evidence>
<accession>A0A9D1EYT7</accession>
<comment type="caution">
    <text evidence="2">The sequence shown here is derived from an EMBL/GenBank/DDBJ whole genome shotgun (WGS) entry which is preliminary data.</text>
</comment>
<sequence length="92" mass="10364">MENKAMQILDQQIAEAEEKITQAKINIADVVIKTINLDIRGIKSPKDALPFVEDVEKLPQFLTSVKENERILAALIKSRAEISTVCSHEYVK</sequence>
<evidence type="ECO:0000256" key="1">
    <source>
        <dbReference type="SAM" id="Coils"/>
    </source>
</evidence>
<dbReference type="EMBL" id="DVIU01000137">
    <property type="protein sequence ID" value="HIS36370.1"/>
    <property type="molecule type" value="Genomic_DNA"/>
</dbReference>
<evidence type="ECO:0000313" key="2">
    <source>
        <dbReference type="EMBL" id="HIS36370.1"/>
    </source>
</evidence>
<reference evidence="2" key="2">
    <citation type="journal article" date="2021" name="PeerJ">
        <title>Extensive microbial diversity within the chicken gut microbiome revealed by metagenomics and culture.</title>
        <authorList>
            <person name="Gilroy R."/>
            <person name="Ravi A."/>
            <person name="Getino M."/>
            <person name="Pursley I."/>
            <person name="Horton D.L."/>
            <person name="Alikhan N.F."/>
            <person name="Baker D."/>
            <person name="Gharbi K."/>
            <person name="Hall N."/>
            <person name="Watson M."/>
            <person name="Adriaenssens E.M."/>
            <person name="Foster-Nyarko E."/>
            <person name="Jarju S."/>
            <person name="Secka A."/>
            <person name="Antonio M."/>
            <person name="Oren A."/>
            <person name="Chaudhuri R.R."/>
            <person name="La Ragione R."/>
            <person name="Hildebrand F."/>
            <person name="Pallen M.J."/>
        </authorList>
    </citation>
    <scope>NUCLEOTIDE SEQUENCE</scope>
    <source>
        <strain evidence="2">6276</strain>
    </source>
</reference>
<proteinExistence type="predicted"/>
<keyword evidence="1" id="KW-0175">Coiled coil</keyword>
<dbReference type="AlphaFoldDB" id="A0A9D1EYT7"/>
<feature type="coiled-coil region" evidence="1">
    <location>
        <begin position="6"/>
        <end position="33"/>
    </location>
</feature>
<organism evidence="2 3">
    <name type="scientific">Candidatus Scatousia excrementigallinarum</name>
    <dbReference type="NCBI Taxonomy" id="2840935"/>
    <lineage>
        <taxon>Bacteria</taxon>
        <taxon>Candidatus Scatousia</taxon>
    </lineage>
</organism>
<gene>
    <name evidence="2" type="ORF">IAC10_07045</name>
</gene>
<dbReference type="Proteomes" id="UP000823928">
    <property type="component" value="Unassembled WGS sequence"/>
</dbReference>